<dbReference type="Proteomes" id="UP000077868">
    <property type="component" value="Chromosome"/>
</dbReference>
<dbReference type="AlphaFoldDB" id="A0A1A9GE02"/>
<dbReference type="STRING" id="1300347.I601_0052"/>
<evidence type="ECO:0000256" key="3">
    <source>
        <dbReference type="SAM" id="MobiDB-lite"/>
    </source>
</evidence>
<dbReference type="CDD" id="cd03674">
    <property type="entry name" value="NUDIX_Hydrolase"/>
    <property type="match status" value="1"/>
</dbReference>
<dbReference type="OrthoDB" id="129709at2"/>
<evidence type="ECO:0000259" key="4">
    <source>
        <dbReference type="PROSITE" id="PS51462"/>
    </source>
</evidence>
<sequence>MSLHADALGVLEAWAAPDAAQDALRERYVTHLRTHPDGVRREGRPDHLTASTLVLSEDGQQVLLTLHAKARRWFQLGGHCEDGDPTLAAAALREASEESALRGLRLDPRPVQLSAHPVPFCGGTPERPVQHLDVRFLAVAVAGEQHAVSEESLDVRWWPADALPDPEPDLVALVSLARARWGGTQSISSLPSAGPPRAASDQPCR</sequence>
<dbReference type="KEGG" id="ndk:I601_0052"/>
<dbReference type="Gene3D" id="3.90.79.10">
    <property type="entry name" value="Nucleoside Triphosphate Pyrophosphohydrolase"/>
    <property type="match status" value="1"/>
</dbReference>
<dbReference type="InterPro" id="IPR000086">
    <property type="entry name" value="NUDIX_hydrolase_dom"/>
</dbReference>
<dbReference type="GO" id="GO:0016787">
    <property type="term" value="F:hydrolase activity"/>
    <property type="evidence" value="ECO:0007669"/>
    <property type="project" value="UniProtKB-KW"/>
</dbReference>
<gene>
    <name evidence="5" type="ORF">I601_0052</name>
</gene>
<dbReference type="PANTHER" id="PTHR43046:SF14">
    <property type="entry name" value="MUTT_NUDIX FAMILY PROTEIN"/>
    <property type="match status" value="1"/>
</dbReference>
<dbReference type="Pfam" id="PF00293">
    <property type="entry name" value="NUDIX"/>
    <property type="match status" value="1"/>
</dbReference>
<dbReference type="PANTHER" id="PTHR43046">
    <property type="entry name" value="GDP-MANNOSE MANNOSYL HYDROLASE"/>
    <property type="match status" value="1"/>
</dbReference>
<name>A0A1A9GE02_9ACTN</name>
<dbReference type="PROSITE" id="PS51462">
    <property type="entry name" value="NUDIX"/>
    <property type="match status" value="1"/>
</dbReference>
<evidence type="ECO:0000313" key="5">
    <source>
        <dbReference type="EMBL" id="ANH36507.1"/>
    </source>
</evidence>
<dbReference type="SUPFAM" id="SSF55811">
    <property type="entry name" value="Nudix"/>
    <property type="match status" value="1"/>
</dbReference>
<dbReference type="EMBL" id="CP015079">
    <property type="protein sequence ID" value="ANH36507.1"/>
    <property type="molecule type" value="Genomic_DNA"/>
</dbReference>
<dbReference type="InterPro" id="IPR015797">
    <property type="entry name" value="NUDIX_hydrolase-like_dom_sf"/>
</dbReference>
<keyword evidence="6" id="KW-1185">Reference proteome</keyword>
<proteinExistence type="predicted"/>
<comment type="cofactor">
    <cofactor evidence="1">
        <name>Mg(2+)</name>
        <dbReference type="ChEBI" id="CHEBI:18420"/>
    </cofactor>
</comment>
<accession>A0A1A9GE02</accession>
<keyword evidence="2" id="KW-0378">Hydrolase</keyword>
<evidence type="ECO:0000313" key="6">
    <source>
        <dbReference type="Proteomes" id="UP000077868"/>
    </source>
</evidence>
<dbReference type="RefSeq" id="WP_084526947.1">
    <property type="nucleotide sequence ID" value="NZ_CP015079.1"/>
</dbReference>
<reference evidence="5 6" key="1">
    <citation type="submission" date="2016-03" db="EMBL/GenBank/DDBJ databases">
        <title>Complete genome sequence of a soil Actinobacterium, Nocardioides dokdonensis FR1436.</title>
        <authorList>
            <person name="Kwon S.-K."/>
            <person name="Kim K."/>
            <person name="Kim J.F."/>
        </authorList>
    </citation>
    <scope>NUCLEOTIDE SEQUENCE [LARGE SCALE GENOMIC DNA]</scope>
    <source>
        <strain evidence="5 6">FR1436</strain>
    </source>
</reference>
<protein>
    <submittedName>
        <fullName evidence="5">NUDIX domain protein</fullName>
    </submittedName>
</protein>
<evidence type="ECO:0000256" key="2">
    <source>
        <dbReference type="ARBA" id="ARBA00022801"/>
    </source>
</evidence>
<evidence type="ECO:0000256" key="1">
    <source>
        <dbReference type="ARBA" id="ARBA00001946"/>
    </source>
</evidence>
<feature type="region of interest" description="Disordered" evidence="3">
    <location>
        <begin position="185"/>
        <end position="205"/>
    </location>
</feature>
<organism evidence="5 6">
    <name type="scientific">Nocardioides dokdonensis FR1436</name>
    <dbReference type="NCBI Taxonomy" id="1300347"/>
    <lineage>
        <taxon>Bacteria</taxon>
        <taxon>Bacillati</taxon>
        <taxon>Actinomycetota</taxon>
        <taxon>Actinomycetes</taxon>
        <taxon>Propionibacteriales</taxon>
        <taxon>Nocardioidaceae</taxon>
        <taxon>Nocardioides</taxon>
    </lineage>
</organism>
<feature type="domain" description="Nudix hydrolase" evidence="4">
    <location>
        <begin position="45"/>
        <end position="184"/>
    </location>
</feature>